<dbReference type="Proteomes" id="UP001520878">
    <property type="component" value="Unassembled WGS sequence"/>
</dbReference>
<comment type="catalytic activity">
    <reaction evidence="2">
        <text>2 GTP = 3',3'-c-di-GMP + 2 diphosphate</text>
        <dbReference type="Rhea" id="RHEA:24898"/>
        <dbReference type="ChEBI" id="CHEBI:33019"/>
        <dbReference type="ChEBI" id="CHEBI:37565"/>
        <dbReference type="ChEBI" id="CHEBI:58805"/>
        <dbReference type="EC" id="2.7.7.65"/>
    </reaction>
</comment>
<dbReference type="NCBIfam" id="TIGR00254">
    <property type="entry name" value="GGDEF"/>
    <property type="match status" value="1"/>
</dbReference>
<dbReference type="InterPro" id="IPR043128">
    <property type="entry name" value="Rev_trsase/Diguanyl_cyclase"/>
</dbReference>
<protein>
    <recommendedName>
        <fullName evidence="1">diguanylate cyclase</fullName>
        <ecNumber evidence="1">2.7.7.65</ecNumber>
    </recommendedName>
</protein>
<evidence type="ECO:0000313" key="5">
    <source>
        <dbReference type="Proteomes" id="UP001520878"/>
    </source>
</evidence>
<dbReference type="EMBL" id="JAJEWP010000006">
    <property type="protein sequence ID" value="MCC2617802.1"/>
    <property type="molecule type" value="Genomic_DNA"/>
</dbReference>
<accession>A0ABS8GB84</accession>
<dbReference type="Gene3D" id="3.30.450.20">
    <property type="entry name" value="PAS domain"/>
    <property type="match status" value="1"/>
</dbReference>
<dbReference type="SUPFAM" id="SSF55785">
    <property type="entry name" value="PYP-like sensor domain (PAS domain)"/>
    <property type="match status" value="1"/>
</dbReference>
<dbReference type="PANTHER" id="PTHR45138:SF9">
    <property type="entry name" value="DIGUANYLATE CYCLASE DGCM-RELATED"/>
    <property type="match status" value="1"/>
</dbReference>
<dbReference type="CDD" id="cd01949">
    <property type="entry name" value="GGDEF"/>
    <property type="match status" value="1"/>
</dbReference>
<dbReference type="InterPro" id="IPR035965">
    <property type="entry name" value="PAS-like_dom_sf"/>
</dbReference>
<sequence>MNIEQLRGILAALPDPAFILSRSGKYVAVFGGRDNRYYHDGSSLVGKNLSDVLKPDKARWFLDNINNALQSSSMTIVEYELSDKDVQGLPDTGPEAPIWFEGRIQPLDFSPEDEPVVLWVASNISARHHLEKSLRYLSDTDQLTGLGNRRKLDHELPRQFANYLRYNTPASLIMLDLDNLKTINDAHGHQVGDKVIVAMADICRAELRQTDIACRFGGDEFVIILPNTDQEQAQQFATRIHSAFEQRATEFTCEDSNATVSIGVTSFLDTDASHEDTLRRADQFLYQAKHGGKNRVSML</sequence>
<dbReference type="SUPFAM" id="SSF55073">
    <property type="entry name" value="Nucleotide cyclase"/>
    <property type="match status" value="1"/>
</dbReference>
<dbReference type="SMART" id="SM00267">
    <property type="entry name" value="GGDEF"/>
    <property type="match status" value="1"/>
</dbReference>
<feature type="domain" description="GGDEF" evidence="3">
    <location>
        <begin position="168"/>
        <end position="299"/>
    </location>
</feature>
<evidence type="ECO:0000256" key="1">
    <source>
        <dbReference type="ARBA" id="ARBA00012528"/>
    </source>
</evidence>
<evidence type="ECO:0000256" key="2">
    <source>
        <dbReference type="ARBA" id="ARBA00034247"/>
    </source>
</evidence>
<dbReference type="Pfam" id="PF00990">
    <property type="entry name" value="GGDEF"/>
    <property type="match status" value="1"/>
</dbReference>
<name>A0ABS8GB84_9ALTE</name>
<keyword evidence="5" id="KW-1185">Reference proteome</keyword>
<dbReference type="InterPro" id="IPR029787">
    <property type="entry name" value="Nucleotide_cyclase"/>
</dbReference>
<dbReference type="PROSITE" id="PS50887">
    <property type="entry name" value="GGDEF"/>
    <property type="match status" value="1"/>
</dbReference>
<dbReference type="EC" id="2.7.7.65" evidence="1"/>
<evidence type="ECO:0000313" key="4">
    <source>
        <dbReference type="EMBL" id="MCC2617802.1"/>
    </source>
</evidence>
<dbReference type="InterPro" id="IPR050469">
    <property type="entry name" value="Diguanylate_Cyclase"/>
</dbReference>
<comment type="caution">
    <text evidence="4">The sequence shown here is derived from an EMBL/GenBank/DDBJ whole genome shotgun (WGS) entry which is preliminary data.</text>
</comment>
<proteinExistence type="predicted"/>
<dbReference type="PANTHER" id="PTHR45138">
    <property type="entry name" value="REGULATORY COMPONENTS OF SENSORY TRANSDUCTION SYSTEM"/>
    <property type="match status" value="1"/>
</dbReference>
<dbReference type="InterPro" id="IPR000160">
    <property type="entry name" value="GGDEF_dom"/>
</dbReference>
<dbReference type="RefSeq" id="WP_229162193.1">
    <property type="nucleotide sequence ID" value="NZ_JAJEWP010000006.1"/>
</dbReference>
<organism evidence="4 5">
    <name type="scientific">Fluctibacter halophilus</name>
    <dbReference type="NCBI Taxonomy" id="226011"/>
    <lineage>
        <taxon>Bacteria</taxon>
        <taxon>Pseudomonadati</taxon>
        <taxon>Pseudomonadota</taxon>
        <taxon>Gammaproteobacteria</taxon>
        <taxon>Alteromonadales</taxon>
        <taxon>Alteromonadaceae</taxon>
        <taxon>Fluctibacter</taxon>
    </lineage>
</organism>
<evidence type="ECO:0000259" key="3">
    <source>
        <dbReference type="PROSITE" id="PS50887"/>
    </source>
</evidence>
<dbReference type="Gene3D" id="3.30.70.270">
    <property type="match status" value="1"/>
</dbReference>
<reference evidence="4 5" key="1">
    <citation type="submission" date="2021-10" db="EMBL/GenBank/DDBJ databases">
        <title>Draft genome of Aestuariibacter halophilus JC2043.</title>
        <authorList>
            <person name="Emsley S.A."/>
            <person name="Pfannmuller K.M."/>
            <person name="Ushijima B."/>
            <person name="Saw J.H."/>
            <person name="Videau P."/>
        </authorList>
    </citation>
    <scope>NUCLEOTIDE SEQUENCE [LARGE SCALE GENOMIC DNA]</scope>
    <source>
        <strain evidence="4 5">JC2043</strain>
    </source>
</reference>
<gene>
    <name evidence="4" type="ORF">LJ739_16240</name>
</gene>